<dbReference type="InterPro" id="IPR019987">
    <property type="entry name" value="GTP-bd_ribosome_bio_YsxC"/>
</dbReference>
<dbReference type="InterPro" id="IPR027417">
    <property type="entry name" value="P-loop_NTPase"/>
</dbReference>
<dbReference type="Pfam" id="PF01926">
    <property type="entry name" value="MMR_HSR1"/>
    <property type="match status" value="1"/>
</dbReference>
<evidence type="ECO:0000256" key="10">
    <source>
        <dbReference type="HAMAP-Rule" id="MF_00321"/>
    </source>
</evidence>
<evidence type="ECO:0000259" key="11">
    <source>
        <dbReference type="PROSITE" id="PS51706"/>
    </source>
</evidence>
<evidence type="ECO:0000256" key="5">
    <source>
        <dbReference type="ARBA" id="ARBA00022741"/>
    </source>
</evidence>
<reference evidence="12 13" key="1">
    <citation type="submission" date="2020-06" db="EMBL/GenBank/DDBJ databases">
        <title>Interaction of electrochemicaly active bacteria, Geobacter bremensis R4 on different carbon anode.</title>
        <authorList>
            <person name="Meng L."/>
            <person name="Yoshida N."/>
        </authorList>
    </citation>
    <scope>NUCLEOTIDE SEQUENCE [LARGE SCALE GENOMIC DNA]</scope>
    <source>
        <strain evidence="12 13">R4</strain>
    </source>
</reference>
<dbReference type="EMBL" id="AP023213">
    <property type="protein sequence ID" value="BCG48956.1"/>
    <property type="molecule type" value="Genomic_DNA"/>
</dbReference>
<dbReference type="KEGG" id="gbn:GEOBRER4_37060"/>
<evidence type="ECO:0000313" key="12">
    <source>
        <dbReference type="EMBL" id="BCG48956.1"/>
    </source>
</evidence>
<dbReference type="InterPro" id="IPR030393">
    <property type="entry name" value="G_ENGB_dom"/>
</dbReference>
<dbReference type="Gene3D" id="3.40.50.300">
    <property type="entry name" value="P-loop containing nucleotide triphosphate hydrolases"/>
    <property type="match status" value="1"/>
</dbReference>
<dbReference type="Proteomes" id="UP000515472">
    <property type="component" value="Chromosome"/>
</dbReference>
<keyword evidence="8 10" id="KW-0717">Septation</keyword>
<dbReference type="AlphaFoldDB" id="A0A6S6MAU1"/>
<gene>
    <name evidence="10" type="primary">engB</name>
    <name evidence="12" type="ORF">GEOBRER4_n3852</name>
</gene>
<evidence type="ECO:0000256" key="6">
    <source>
        <dbReference type="ARBA" id="ARBA00022842"/>
    </source>
</evidence>
<comment type="cofactor">
    <cofactor evidence="1">
        <name>Mg(2+)</name>
        <dbReference type="ChEBI" id="CHEBI:18420"/>
    </cofactor>
</comment>
<proteinExistence type="inferred from homology"/>
<name>A0A6S6MAU1_9BACT</name>
<dbReference type="NCBIfam" id="TIGR00231">
    <property type="entry name" value="small_GTP"/>
    <property type="match status" value="1"/>
</dbReference>
<dbReference type="PANTHER" id="PTHR11649">
    <property type="entry name" value="MSS1/TRME-RELATED GTP-BINDING PROTEIN"/>
    <property type="match status" value="1"/>
</dbReference>
<evidence type="ECO:0000256" key="1">
    <source>
        <dbReference type="ARBA" id="ARBA00001946"/>
    </source>
</evidence>
<dbReference type="GO" id="GO:0000917">
    <property type="term" value="P:division septum assembly"/>
    <property type="evidence" value="ECO:0007669"/>
    <property type="project" value="UniProtKB-KW"/>
</dbReference>
<dbReference type="FunFam" id="3.40.50.300:FF:000098">
    <property type="entry name" value="Probable GTP-binding protein EngB"/>
    <property type="match status" value="1"/>
</dbReference>
<dbReference type="InterPro" id="IPR006073">
    <property type="entry name" value="GTP-bd"/>
</dbReference>
<dbReference type="GO" id="GO:0005525">
    <property type="term" value="F:GTP binding"/>
    <property type="evidence" value="ECO:0007669"/>
    <property type="project" value="UniProtKB-UniRule"/>
</dbReference>
<evidence type="ECO:0000256" key="2">
    <source>
        <dbReference type="ARBA" id="ARBA00009638"/>
    </source>
</evidence>
<evidence type="ECO:0000256" key="8">
    <source>
        <dbReference type="ARBA" id="ARBA00023210"/>
    </source>
</evidence>
<dbReference type="PROSITE" id="PS51706">
    <property type="entry name" value="G_ENGB"/>
    <property type="match status" value="1"/>
</dbReference>
<sequence>MIVKQTEFIKSATKPSHYPEGSLPEIAFAGRSNVGKSSLVNVLVNRKNLVRTSSTPGRTQLINFFQVNDDFMLVDLPGYGYAKVPLAVKKEWRPMMETYLSKRRNLRGVVLILDIRRTPTEEDQQMLAWLRAFSVPPIIVITKCDKVSKNERAKQSSVIMEKLQLKKEDLNYFSALSREGKDAVWARIDALLAPEAAETAEIPQDPAQLDPVID</sequence>
<comment type="function">
    <text evidence="10">Necessary for normal cell division and for the maintenance of normal septation.</text>
</comment>
<dbReference type="SUPFAM" id="SSF52540">
    <property type="entry name" value="P-loop containing nucleoside triphosphate hydrolases"/>
    <property type="match status" value="1"/>
</dbReference>
<dbReference type="CDD" id="cd01876">
    <property type="entry name" value="YihA_EngB"/>
    <property type="match status" value="1"/>
</dbReference>
<evidence type="ECO:0000256" key="9">
    <source>
        <dbReference type="ARBA" id="ARBA00023306"/>
    </source>
</evidence>
<evidence type="ECO:0000313" key="13">
    <source>
        <dbReference type="Proteomes" id="UP000515472"/>
    </source>
</evidence>
<evidence type="ECO:0000256" key="4">
    <source>
        <dbReference type="ARBA" id="ARBA00022723"/>
    </source>
</evidence>
<dbReference type="HAMAP" id="MF_00321">
    <property type="entry name" value="GTPase_EngB"/>
    <property type="match status" value="1"/>
</dbReference>
<accession>A0A6S6MAU1</accession>
<protein>
    <recommendedName>
        <fullName evidence="10">Probable GTP-binding protein EngB</fullName>
    </recommendedName>
</protein>
<feature type="domain" description="EngB-type G" evidence="11">
    <location>
        <begin position="22"/>
        <end position="194"/>
    </location>
</feature>
<evidence type="ECO:0000256" key="3">
    <source>
        <dbReference type="ARBA" id="ARBA00022618"/>
    </source>
</evidence>
<keyword evidence="3 10" id="KW-0132">Cell division</keyword>
<dbReference type="RefSeq" id="WP_185243546.1">
    <property type="nucleotide sequence ID" value="NZ_AP023213.1"/>
</dbReference>
<comment type="similarity">
    <text evidence="2 10">Belongs to the TRAFAC class TrmE-Era-EngA-EngB-Septin-like GTPase superfamily. EngB GTPase family.</text>
</comment>
<keyword evidence="7 10" id="KW-0342">GTP-binding</keyword>
<dbReference type="GO" id="GO:0005829">
    <property type="term" value="C:cytosol"/>
    <property type="evidence" value="ECO:0007669"/>
    <property type="project" value="TreeGrafter"/>
</dbReference>
<organism evidence="12 13">
    <name type="scientific">Citrifermentans bremense</name>
    <dbReference type="NCBI Taxonomy" id="60035"/>
    <lineage>
        <taxon>Bacteria</taxon>
        <taxon>Pseudomonadati</taxon>
        <taxon>Thermodesulfobacteriota</taxon>
        <taxon>Desulfuromonadia</taxon>
        <taxon>Geobacterales</taxon>
        <taxon>Geobacteraceae</taxon>
        <taxon>Citrifermentans</taxon>
    </lineage>
</organism>
<keyword evidence="5 10" id="KW-0547">Nucleotide-binding</keyword>
<keyword evidence="13" id="KW-1185">Reference proteome</keyword>
<dbReference type="PANTHER" id="PTHR11649:SF13">
    <property type="entry name" value="ENGB-TYPE G DOMAIN-CONTAINING PROTEIN"/>
    <property type="match status" value="1"/>
</dbReference>
<dbReference type="NCBIfam" id="TIGR03598">
    <property type="entry name" value="GTPase_YsxC"/>
    <property type="match status" value="1"/>
</dbReference>
<dbReference type="InterPro" id="IPR005225">
    <property type="entry name" value="Small_GTP-bd"/>
</dbReference>
<evidence type="ECO:0000256" key="7">
    <source>
        <dbReference type="ARBA" id="ARBA00023134"/>
    </source>
</evidence>
<keyword evidence="9 10" id="KW-0131">Cell cycle</keyword>
<keyword evidence="6" id="KW-0460">Magnesium</keyword>
<dbReference type="GO" id="GO:0046872">
    <property type="term" value="F:metal ion binding"/>
    <property type="evidence" value="ECO:0007669"/>
    <property type="project" value="UniProtKB-KW"/>
</dbReference>
<keyword evidence="4" id="KW-0479">Metal-binding</keyword>